<feature type="domain" description="PDZ" evidence="13">
    <location>
        <begin position="1248"/>
        <end position="1333"/>
    </location>
</feature>
<dbReference type="Pfam" id="PF01843">
    <property type="entry name" value="DIL"/>
    <property type="match status" value="1"/>
</dbReference>
<dbReference type="Pfam" id="PF00595">
    <property type="entry name" value="PDZ"/>
    <property type="match status" value="1"/>
</dbReference>
<feature type="compositionally biased region" description="Low complexity" evidence="11">
    <location>
        <begin position="1174"/>
        <end position="1188"/>
    </location>
</feature>
<dbReference type="GO" id="GO:0016020">
    <property type="term" value="C:membrane"/>
    <property type="evidence" value="ECO:0007669"/>
    <property type="project" value="InterPro"/>
</dbReference>
<evidence type="ECO:0000313" key="17">
    <source>
        <dbReference type="Proteomes" id="UP001214576"/>
    </source>
</evidence>
<dbReference type="GO" id="GO:0005874">
    <property type="term" value="C:microtubule"/>
    <property type="evidence" value="ECO:0007669"/>
    <property type="project" value="TreeGrafter"/>
</dbReference>
<dbReference type="Pfam" id="PF03006">
    <property type="entry name" value="HlyIII"/>
    <property type="match status" value="1"/>
</dbReference>
<dbReference type="SUPFAM" id="SSF49879">
    <property type="entry name" value="SMAD/FHA domain"/>
    <property type="match status" value="1"/>
</dbReference>
<keyword evidence="3" id="KW-0217">Developmental protein</keyword>
<feature type="transmembrane region" description="Helical" evidence="12">
    <location>
        <begin position="135"/>
        <end position="151"/>
    </location>
</feature>
<dbReference type="FunFam" id="2.60.200.20:FF:000040">
    <property type="entry name" value="ras-associating and dilute domain-containing protein"/>
    <property type="match status" value="1"/>
</dbReference>
<evidence type="ECO:0000259" key="15">
    <source>
        <dbReference type="PROSITE" id="PS51126"/>
    </source>
</evidence>
<dbReference type="InterPro" id="IPR001478">
    <property type="entry name" value="PDZ"/>
</dbReference>
<dbReference type="GO" id="GO:0001755">
    <property type="term" value="P:neural crest cell migration"/>
    <property type="evidence" value="ECO:0007669"/>
    <property type="project" value="TreeGrafter"/>
</dbReference>
<dbReference type="GO" id="GO:0012505">
    <property type="term" value="C:endomembrane system"/>
    <property type="evidence" value="ECO:0007669"/>
    <property type="project" value="UniProtKB-SubCell"/>
</dbReference>
<evidence type="ECO:0000256" key="10">
    <source>
        <dbReference type="ARBA" id="ARBA00073766"/>
    </source>
</evidence>
<feature type="transmembrane region" description="Helical" evidence="12">
    <location>
        <begin position="211"/>
        <end position="228"/>
    </location>
</feature>
<comment type="similarity">
    <text evidence="9">Belongs to the RADIL family.</text>
</comment>
<evidence type="ECO:0000256" key="11">
    <source>
        <dbReference type="SAM" id="MobiDB-lite"/>
    </source>
</evidence>
<evidence type="ECO:0000256" key="5">
    <source>
        <dbReference type="ARBA" id="ARBA00022889"/>
    </source>
</evidence>
<dbReference type="SUPFAM" id="SSF54236">
    <property type="entry name" value="Ubiquitin-like"/>
    <property type="match status" value="1"/>
</dbReference>
<dbReference type="GO" id="GO:0051020">
    <property type="term" value="F:GTPase binding"/>
    <property type="evidence" value="ECO:0007669"/>
    <property type="project" value="TreeGrafter"/>
</dbReference>
<proteinExistence type="inferred from homology"/>
<dbReference type="InterPro" id="IPR005744">
    <property type="entry name" value="Hy-lIII"/>
</dbReference>
<dbReference type="GO" id="GO:0140911">
    <property type="term" value="F:pore-forming activity"/>
    <property type="evidence" value="ECO:0007669"/>
    <property type="project" value="InterPro"/>
</dbReference>
<evidence type="ECO:0000313" key="16">
    <source>
        <dbReference type="EMBL" id="KAI4532026.1"/>
    </source>
</evidence>
<comment type="subcellular location">
    <subcellularLocation>
        <location evidence="1">Endomembrane system</location>
        <topology evidence="1">Multi-pass membrane protein</topology>
    </subcellularLocation>
</comment>
<dbReference type="InterPro" id="IPR002710">
    <property type="entry name" value="Dilute_dom"/>
</dbReference>
<evidence type="ECO:0000259" key="13">
    <source>
        <dbReference type="PROSITE" id="PS50106"/>
    </source>
</evidence>
<dbReference type="NCBIfam" id="TIGR01065">
    <property type="entry name" value="hlyIII"/>
    <property type="match status" value="1"/>
</dbReference>
<comment type="similarity">
    <text evidence="2">Belongs to the ADIPOR family.</text>
</comment>
<dbReference type="PANTHER" id="PTHR16027">
    <property type="entry name" value="DILUTE DOMAIN-CONTAINING PROTEIN YPR089W"/>
    <property type="match status" value="1"/>
</dbReference>
<dbReference type="Gene3D" id="2.30.42.10">
    <property type="match status" value="1"/>
</dbReference>
<dbReference type="SMART" id="SM00228">
    <property type="entry name" value="PDZ"/>
    <property type="match status" value="1"/>
</dbReference>
<evidence type="ECO:0000256" key="1">
    <source>
        <dbReference type="ARBA" id="ARBA00004127"/>
    </source>
</evidence>
<keyword evidence="4 12" id="KW-0812">Transmembrane</keyword>
<dbReference type="Gene3D" id="2.60.200.20">
    <property type="match status" value="1"/>
</dbReference>
<feature type="domain" description="Ras-associating" evidence="14">
    <location>
        <begin position="340"/>
        <end position="443"/>
    </location>
</feature>
<evidence type="ECO:0000256" key="7">
    <source>
        <dbReference type="ARBA" id="ARBA00023136"/>
    </source>
</evidence>
<dbReference type="PANTHER" id="PTHR16027:SF3">
    <property type="entry name" value="RAS-ASSOCIATING AND DILUTE DOMAIN-CONTAINING PROTEIN"/>
    <property type="match status" value="1"/>
</dbReference>
<feature type="transmembrane region" description="Helical" evidence="12">
    <location>
        <begin position="96"/>
        <end position="115"/>
    </location>
</feature>
<evidence type="ECO:0000256" key="12">
    <source>
        <dbReference type="SAM" id="Phobius"/>
    </source>
</evidence>
<dbReference type="InterPro" id="IPR029071">
    <property type="entry name" value="Ubiquitin-like_domsf"/>
</dbReference>
<feature type="region of interest" description="Disordered" evidence="11">
    <location>
        <begin position="463"/>
        <end position="514"/>
    </location>
</feature>
<evidence type="ECO:0000256" key="4">
    <source>
        <dbReference type="ARBA" id="ARBA00022692"/>
    </source>
</evidence>
<evidence type="ECO:0000256" key="8">
    <source>
        <dbReference type="ARBA" id="ARBA00057550"/>
    </source>
</evidence>
<evidence type="ECO:0000256" key="6">
    <source>
        <dbReference type="ARBA" id="ARBA00022989"/>
    </source>
</evidence>
<dbReference type="InterPro" id="IPR037983">
    <property type="entry name" value="CBD_Rasip1/Radil"/>
</dbReference>
<dbReference type="Pfam" id="PF00788">
    <property type="entry name" value="RA"/>
    <property type="match status" value="1"/>
</dbReference>
<feature type="transmembrane region" description="Helical" evidence="12">
    <location>
        <begin position="240"/>
        <end position="257"/>
    </location>
</feature>
<sequence>MFAPRLLDFQKTKYASKQDEWISPMIVKGSKTSPGPFLQPARFMNHRVPAHKRYQPTEYEHAANCATHALWIIPSILGSSNLYFLSDDDWEAISAWIYGLGLCGLFVVSTVFHTISWKKSHLRTVEHCLHMSDRMVIYFFIAASYAPWLNLRELGPWASHMRWLVWIMASVGTVYVFFFHERYKLVELLCYVIMGFFPALVVLSMPDTEGIWELVAGGVLYCLGMVFFKSDGRIPFAHAIWHLFVAFGAGTHYYAIWRTRPLPCRWPEPWVLIGEDGPTMFYGTHFIMSPPAKSKLKRQGQLLSSVLSRTLSYKYRDLDAPYSGLGAGDDPAELSTQLSAPGVLKVFGDSVCSGTHYKSVLATGTSSARELVREALERYALSPECASQFVLCDVVGQAGGGGNAWQAQGFRVFGDNEKPLLIQELWKPREGLSRRFELRKRSEVEELAAKDVDTMTAGINAQARRLQRSRAKGTPALAAGGARSPPPPPRLRRTVSETSLSSASTRDPEEPGRDTMRCSLYESPHLLLLQGYSQQHDSLVYVLNRERHTVGQRTPSSKPSISLSAPDILPLHCTLRRRQPSGQGPAGAQLLLEPLPGAPVAVNFAEVGTRPVALRHGDLLSLGLYYLLLFKDPAQAQPLPAQALARLRAAPQSCRLCGALLRARGAPTPARPALPRPRPLQLEFEPDVEDALLQRIVTLVEPGGDDHQLTPAFLLCLCIQHSATRLEPGSFGQLLLKIARLIRETVWEKTKELAEKQAQLPEPPSATSFSLAGLAPDLQHVLFWMSNSVELLYFVQQRCPLYMQSLEEELDVTGSKESLFSCALTASEEAMAMLEEVVLYAFQQCVYYVSKALYVCLPALLECPPFQSECRESWSTGPPLPEELRRVVAVYQATLDLLRRLYVHPEVAAQVLAYLFFFSGTLLLNQLLDKGPSLSCFHWPRGVQACARLQQLLEWVRSAGFGEAGERFFRKLSCTLNLLATPSAQLIQMSWASLRAAFPALSPAQLHRLLTQYQLASAMGPMSAWEPGAQDSPAAFKSEEVLESYENPPPIVLPSEGFQVDLDAECPDERVSQHLLYLRHFLCGLRSQPGPSGAPARPEGLQGLHHTSPEGHPEAQSCPPPSRDPGGGAQEAGLEHPLPSVGGPWAQGLPGRPPSCLSRGGPYAADPHGDPSCLLTPPGTPLGLEPAAPDWPEGSSACGRALPEGRRTGPGGPRGASWEGACAAPEDGPPPAPSSRSSSTDDFCYMFVVELERGPSGLGMGLIDGMHTPLGAPGLYIQTLLPGSPAAADGRLALGDRILEVNGSSLAGVSYPRAVDLIRHGGKKMRFLVAKSDVETARKVRFRTPPP</sequence>
<evidence type="ECO:0000256" key="2">
    <source>
        <dbReference type="ARBA" id="ARBA00007018"/>
    </source>
</evidence>
<gene>
    <name evidence="16" type="ORF">MG293_018540</name>
</gene>
<name>A0AAD4TRN7_OVIAM</name>
<dbReference type="InterPro" id="IPR008984">
    <property type="entry name" value="SMAD_FHA_dom_sf"/>
</dbReference>
<keyword evidence="7 12" id="KW-0472">Membrane</keyword>
<dbReference type="SUPFAM" id="SSF50156">
    <property type="entry name" value="PDZ domain-like"/>
    <property type="match status" value="1"/>
</dbReference>
<dbReference type="SMART" id="SM00314">
    <property type="entry name" value="RA"/>
    <property type="match status" value="1"/>
</dbReference>
<keyword evidence="6 12" id="KW-1133">Transmembrane helix</keyword>
<dbReference type="CDD" id="cd15472">
    <property type="entry name" value="Myo5p-like_CBD_Rasip1"/>
    <property type="match status" value="1"/>
</dbReference>
<evidence type="ECO:0000256" key="3">
    <source>
        <dbReference type="ARBA" id="ARBA00022473"/>
    </source>
</evidence>
<organism evidence="16 17">
    <name type="scientific">Ovis ammon polii</name>
    <dbReference type="NCBI Taxonomy" id="230172"/>
    <lineage>
        <taxon>Eukaryota</taxon>
        <taxon>Metazoa</taxon>
        <taxon>Chordata</taxon>
        <taxon>Craniata</taxon>
        <taxon>Vertebrata</taxon>
        <taxon>Euteleostomi</taxon>
        <taxon>Mammalia</taxon>
        <taxon>Eutheria</taxon>
        <taxon>Laurasiatheria</taxon>
        <taxon>Artiodactyla</taxon>
        <taxon>Ruminantia</taxon>
        <taxon>Pecora</taxon>
        <taxon>Bovidae</taxon>
        <taxon>Caprinae</taxon>
        <taxon>Ovis</taxon>
    </lineage>
</organism>
<protein>
    <recommendedName>
        <fullName evidence="10">Ras-associating and dilute domain-containing protein</fullName>
    </recommendedName>
</protein>
<dbReference type="Proteomes" id="UP001214576">
    <property type="component" value="Unassembled WGS sequence"/>
</dbReference>
<dbReference type="CDD" id="cd17116">
    <property type="entry name" value="RA_Radil_like"/>
    <property type="match status" value="1"/>
</dbReference>
<dbReference type="GO" id="GO:0007165">
    <property type="term" value="P:signal transduction"/>
    <property type="evidence" value="ECO:0007669"/>
    <property type="project" value="InterPro"/>
</dbReference>
<dbReference type="InterPro" id="IPR036034">
    <property type="entry name" value="PDZ_sf"/>
</dbReference>
<dbReference type="EMBL" id="JAKZEL010000023">
    <property type="protein sequence ID" value="KAI4532026.1"/>
    <property type="molecule type" value="Genomic_DNA"/>
</dbReference>
<evidence type="ECO:0000259" key="14">
    <source>
        <dbReference type="PROSITE" id="PS50200"/>
    </source>
</evidence>
<dbReference type="SMART" id="SM01132">
    <property type="entry name" value="DIL"/>
    <property type="match status" value="1"/>
</dbReference>
<dbReference type="GO" id="GO:0034446">
    <property type="term" value="P:substrate adhesion-dependent cell spreading"/>
    <property type="evidence" value="ECO:0007669"/>
    <property type="project" value="TreeGrafter"/>
</dbReference>
<dbReference type="Gene3D" id="3.10.20.90">
    <property type="entry name" value="Phosphatidylinositol 3-kinase Catalytic Subunit, Chain A, domain 1"/>
    <property type="match status" value="1"/>
</dbReference>
<comment type="caution">
    <text evidence="16">The sequence shown here is derived from an EMBL/GenBank/DDBJ whole genome shotgun (WGS) entry which is preliminary data.</text>
</comment>
<evidence type="ECO:0000256" key="9">
    <source>
        <dbReference type="ARBA" id="ARBA00061397"/>
    </source>
</evidence>
<keyword evidence="17" id="KW-1185">Reference proteome</keyword>
<dbReference type="CDD" id="cd06690">
    <property type="entry name" value="PDZ_Radil-like"/>
    <property type="match status" value="1"/>
</dbReference>
<dbReference type="PROSITE" id="PS50200">
    <property type="entry name" value="RA"/>
    <property type="match status" value="1"/>
</dbReference>
<keyword evidence="5" id="KW-0130">Cell adhesion</keyword>
<comment type="function">
    <text evidence="8">Downstream effector of Rap required for cell adhesion and migration of neural crest precursors during development.</text>
</comment>
<feature type="domain" description="Dilute" evidence="15">
    <location>
        <begin position="767"/>
        <end position="1038"/>
    </location>
</feature>
<dbReference type="PROSITE" id="PS51126">
    <property type="entry name" value="DILUTE"/>
    <property type="match status" value="1"/>
</dbReference>
<dbReference type="InterPro" id="IPR052072">
    <property type="entry name" value="Vascular_dev_regulator"/>
</dbReference>
<accession>A0AAD4TRN7</accession>
<feature type="transmembrane region" description="Helical" evidence="12">
    <location>
        <begin position="186"/>
        <end position="205"/>
    </location>
</feature>
<feature type="transmembrane region" description="Helical" evidence="12">
    <location>
        <begin position="163"/>
        <end position="179"/>
    </location>
</feature>
<feature type="compositionally biased region" description="Polar residues" evidence="11">
    <location>
        <begin position="496"/>
        <end position="505"/>
    </location>
</feature>
<feature type="region of interest" description="Disordered" evidence="11">
    <location>
        <begin position="1089"/>
        <end position="1239"/>
    </location>
</feature>
<reference evidence="16" key="1">
    <citation type="submission" date="2022-03" db="EMBL/GenBank/DDBJ databases">
        <title>Genomic analyses of argali, domestic sheep and their hybrids provide insights into chromosomal evolution, heterosis and genetic basis of agronomic traits.</title>
        <authorList>
            <person name="Li M."/>
        </authorList>
    </citation>
    <scope>NUCLEOTIDE SEQUENCE</scope>
    <source>
        <strain evidence="16">CAU-MHL-2022a</strain>
        <tissue evidence="16">Skin</tissue>
    </source>
</reference>
<dbReference type="InterPro" id="IPR004254">
    <property type="entry name" value="AdipoR/HlyIII-related"/>
</dbReference>
<dbReference type="FunFam" id="2.30.42.10:FF:000156">
    <property type="entry name" value="Ras-associating and dilute domain-containing protein"/>
    <property type="match status" value="1"/>
</dbReference>
<dbReference type="InterPro" id="IPR000159">
    <property type="entry name" value="RA_dom"/>
</dbReference>
<dbReference type="PROSITE" id="PS50106">
    <property type="entry name" value="PDZ"/>
    <property type="match status" value="1"/>
</dbReference>